<dbReference type="OrthoDB" id="5413982at2759"/>
<feature type="region of interest" description="Disordered" evidence="5">
    <location>
        <begin position="444"/>
        <end position="491"/>
    </location>
</feature>
<gene>
    <name evidence="6" type="ORF">Trco_006267</name>
</gene>
<comment type="caution">
    <text evidence="6">The sequence shown here is derived from an EMBL/GenBank/DDBJ whole genome shotgun (WGS) entry which is preliminary data.</text>
</comment>
<comment type="subcellular location">
    <subcellularLocation>
        <location evidence="1">Cytoplasm</location>
    </subcellularLocation>
</comment>
<evidence type="ECO:0000313" key="7">
    <source>
        <dbReference type="Proteomes" id="UP000827724"/>
    </source>
</evidence>
<dbReference type="AlphaFoldDB" id="A0A9P8QK51"/>
<feature type="region of interest" description="Disordered" evidence="5">
    <location>
        <begin position="1"/>
        <end position="232"/>
    </location>
</feature>
<dbReference type="PANTHER" id="PTHR46349:SF6">
    <property type="entry name" value="MYOSIN-6-LIKE"/>
    <property type="match status" value="1"/>
</dbReference>
<keyword evidence="7" id="KW-1185">Reference proteome</keyword>
<evidence type="ECO:0000313" key="6">
    <source>
        <dbReference type="EMBL" id="KAH6604560.1"/>
    </source>
</evidence>
<feature type="compositionally biased region" description="Basic and acidic residues" evidence="5">
    <location>
        <begin position="280"/>
        <end position="330"/>
    </location>
</feature>
<reference evidence="6" key="1">
    <citation type="submission" date="2021-08" db="EMBL/GenBank/DDBJ databases">
        <title>Chromosome-Level Trichoderma cornu-damae using Hi-C Data.</title>
        <authorList>
            <person name="Kim C.S."/>
        </authorList>
    </citation>
    <scope>NUCLEOTIDE SEQUENCE</scope>
    <source>
        <strain evidence="6">KA19-0412C</strain>
    </source>
</reference>
<feature type="compositionally biased region" description="Polar residues" evidence="5">
    <location>
        <begin position="213"/>
        <end position="223"/>
    </location>
</feature>
<feature type="compositionally biased region" description="Basic and acidic residues" evidence="5">
    <location>
        <begin position="1"/>
        <end position="23"/>
    </location>
</feature>
<feature type="compositionally biased region" description="Low complexity" evidence="5">
    <location>
        <begin position="191"/>
        <end position="207"/>
    </location>
</feature>
<dbReference type="EMBL" id="JAIWOZ010000005">
    <property type="protein sequence ID" value="KAH6604560.1"/>
    <property type="molecule type" value="Genomic_DNA"/>
</dbReference>
<keyword evidence="2" id="KW-0963">Cytoplasm</keyword>
<dbReference type="PANTHER" id="PTHR46349">
    <property type="entry name" value="CINGULIN-LIKE PROTEIN 1-RELATED"/>
    <property type="match status" value="1"/>
</dbReference>
<feature type="compositionally biased region" description="Basic and acidic residues" evidence="5">
    <location>
        <begin position="130"/>
        <end position="189"/>
    </location>
</feature>
<feature type="region of interest" description="Disordered" evidence="5">
    <location>
        <begin position="342"/>
        <end position="403"/>
    </location>
</feature>
<name>A0A9P8QK51_9HYPO</name>
<feature type="compositionally biased region" description="Low complexity" evidence="5">
    <location>
        <begin position="452"/>
        <end position="481"/>
    </location>
</feature>
<feature type="compositionally biased region" description="Basic and acidic residues" evidence="5">
    <location>
        <begin position="342"/>
        <end position="384"/>
    </location>
</feature>
<evidence type="ECO:0008006" key="8">
    <source>
        <dbReference type="Google" id="ProtNLM"/>
    </source>
</evidence>
<sequence length="576" mass="63974">MADADEKERQEKIAAAKKRVEQLKKKKKKGAPSTAKAEPREEAEAPGADAVEDAPEEPRQSQDADDKTAEEAKAEDRPEERASEPLASETPSLAQQSKLRSTSFRAGSTVGPGPMSPGPFSPEGDTAPDIYRKHVARIEELEKENKRLAKEASDSEKRWKKAEEELADLRESDGKDSGDGQAEKLKEEIASLQRQNSQLQQQVSRSSGHAHRQSVSTTASPPSLQAELNDKSATIEFMEIEISKLKARVERQESGASSEKEQITALEDKVARAEAAAGKAQRELQDLKRNLERTTEKAVREGSERTSAETKAKTLERDLGQVQKAKEELEKKAEALDKKVTTLTTLHKEQDARSQALRKDKEKAESDAQELRSRVEKLESESVKLRSRRSADGGGGLDDEGVDELEDEGRLRLERKIRSLEAEIHELRSGAWIDRRREMEATSPGFDDVDLSGNNNNNNNSHNNHNNHNYDNYSSNNGNHHPPAHKKGSVGGIGDLIAHGLNALAGGGGDDDLLLTDDDLEFDEEAFRKAHEEESKRRIERIKEIKRSLKHWEGWRLDIVDVRRGGGQGIGDVFDI</sequence>
<evidence type="ECO:0000256" key="1">
    <source>
        <dbReference type="ARBA" id="ARBA00004496"/>
    </source>
</evidence>
<evidence type="ECO:0000256" key="4">
    <source>
        <dbReference type="ARBA" id="ARBA00023175"/>
    </source>
</evidence>
<keyword evidence="4" id="KW-0505">Motor protein</keyword>
<evidence type="ECO:0000256" key="3">
    <source>
        <dbReference type="ARBA" id="ARBA00023123"/>
    </source>
</evidence>
<feature type="region of interest" description="Disordered" evidence="5">
    <location>
        <begin position="277"/>
        <end position="330"/>
    </location>
</feature>
<feature type="compositionally biased region" description="Basic and acidic residues" evidence="5">
    <location>
        <begin position="56"/>
        <end position="83"/>
    </location>
</feature>
<organism evidence="6 7">
    <name type="scientific">Trichoderma cornu-damae</name>
    <dbReference type="NCBI Taxonomy" id="654480"/>
    <lineage>
        <taxon>Eukaryota</taxon>
        <taxon>Fungi</taxon>
        <taxon>Dikarya</taxon>
        <taxon>Ascomycota</taxon>
        <taxon>Pezizomycotina</taxon>
        <taxon>Sordariomycetes</taxon>
        <taxon>Hypocreomycetidae</taxon>
        <taxon>Hypocreales</taxon>
        <taxon>Hypocreaceae</taxon>
        <taxon>Trichoderma</taxon>
    </lineage>
</organism>
<protein>
    <recommendedName>
        <fullName evidence="8">M protein repeat protein</fullName>
    </recommendedName>
</protein>
<evidence type="ECO:0000256" key="2">
    <source>
        <dbReference type="ARBA" id="ARBA00022490"/>
    </source>
</evidence>
<dbReference type="Proteomes" id="UP000827724">
    <property type="component" value="Unassembled WGS sequence"/>
</dbReference>
<proteinExistence type="predicted"/>
<accession>A0A9P8QK51</accession>
<keyword evidence="3" id="KW-0518">Myosin</keyword>
<feature type="compositionally biased region" description="Polar residues" evidence="5">
    <location>
        <begin position="89"/>
        <end position="106"/>
    </location>
</feature>
<evidence type="ECO:0000256" key="5">
    <source>
        <dbReference type="SAM" id="MobiDB-lite"/>
    </source>
</evidence>